<dbReference type="Pfam" id="PF17676">
    <property type="entry name" value="Peptidase_S66C"/>
    <property type="match status" value="1"/>
</dbReference>
<organism evidence="9 10">
    <name type="scientific">Limnofasciculus baicalensis BBK-W-15</name>
    <dbReference type="NCBI Taxonomy" id="2699891"/>
    <lineage>
        <taxon>Bacteria</taxon>
        <taxon>Bacillati</taxon>
        <taxon>Cyanobacteriota</taxon>
        <taxon>Cyanophyceae</taxon>
        <taxon>Coleofasciculales</taxon>
        <taxon>Coleofasciculaceae</taxon>
        <taxon>Limnofasciculus</taxon>
        <taxon>Limnofasciculus baicalensis</taxon>
    </lineage>
</organism>
<evidence type="ECO:0000256" key="3">
    <source>
        <dbReference type="ARBA" id="ARBA00022670"/>
    </source>
</evidence>
<accession>A0AAE3KQM0</accession>
<dbReference type="InterPro" id="IPR003507">
    <property type="entry name" value="S66_fam"/>
</dbReference>
<evidence type="ECO:0000256" key="2">
    <source>
        <dbReference type="ARBA" id="ARBA00022645"/>
    </source>
</evidence>
<evidence type="ECO:0000256" key="5">
    <source>
        <dbReference type="ARBA" id="ARBA00022825"/>
    </source>
</evidence>
<keyword evidence="4" id="KW-0378">Hydrolase</keyword>
<evidence type="ECO:0000259" key="8">
    <source>
        <dbReference type="Pfam" id="PF17676"/>
    </source>
</evidence>
<feature type="domain" description="LD-carboxypeptidase N-terminal" evidence="7">
    <location>
        <begin position="22"/>
        <end position="135"/>
    </location>
</feature>
<dbReference type="CDD" id="cd07025">
    <property type="entry name" value="Peptidase_S66"/>
    <property type="match status" value="1"/>
</dbReference>
<dbReference type="AlphaFoldDB" id="A0AAE3KQM0"/>
<keyword evidence="3" id="KW-0645">Protease</keyword>
<dbReference type="SUPFAM" id="SSF52317">
    <property type="entry name" value="Class I glutamine amidotransferase-like"/>
    <property type="match status" value="1"/>
</dbReference>
<gene>
    <name evidence="9" type="ORF">NJ959_29805</name>
</gene>
<comment type="caution">
    <text evidence="9">The sequence shown here is derived from an EMBL/GenBank/DDBJ whole genome shotgun (WGS) entry which is preliminary data.</text>
</comment>
<dbReference type="InterPro" id="IPR029062">
    <property type="entry name" value="Class_I_gatase-like"/>
</dbReference>
<evidence type="ECO:0000256" key="1">
    <source>
        <dbReference type="ARBA" id="ARBA00010233"/>
    </source>
</evidence>
<feature type="active site" description="Nucleophile" evidence="6">
    <location>
        <position position="116"/>
    </location>
</feature>
<keyword evidence="5" id="KW-0720">Serine protease</keyword>
<dbReference type="SUPFAM" id="SSF141986">
    <property type="entry name" value="LD-carboxypeptidase A C-terminal domain-like"/>
    <property type="match status" value="1"/>
</dbReference>
<dbReference type="PANTHER" id="PTHR30237">
    <property type="entry name" value="MURAMOYLTETRAPEPTIDE CARBOXYPEPTIDASE"/>
    <property type="match status" value="1"/>
</dbReference>
<dbReference type="InterPro" id="IPR027478">
    <property type="entry name" value="LdcA_N"/>
</dbReference>
<dbReference type="Proteomes" id="UP001204953">
    <property type="component" value="Unassembled WGS sequence"/>
</dbReference>
<dbReference type="PANTHER" id="PTHR30237:SF2">
    <property type="entry name" value="MUREIN TETRAPEPTIDE CARBOXYPEPTIDASE"/>
    <property type="match status" value="1"/>
</dbReference>
<dbReference type="Gene3D" id="3.40.50.10740">
    <property type="entry name" value="Class I glutamine amidotransferase-like"/>
    <property type="match status" value="1"/>
</dbReference>
<evidence type="ECO:0000313" key="9">
    <source>
        <dbReference type="EMBL" id="MCP2732630.1"/>
    </source>
</evidence>
<evidence type="ECO:0000256" key="4">
    <source>
        <dbReference type="ARBA" id="ARBA00022801"/>
    </source>
</evidence>
<dbReference type="PIRSF" id="PIRSF028757">
    <property type="entry name" value="LD-carboxypeptidase"/>
    <property type="match status" value="1"/>
</dbReference>
<dbReference type="RefSeq" id="WP_254015334.1">
    <property type="nucleotide sequence ID" value="NZ_JAMZMM010000701.1"/>
</dbReference>
<reference evidence="9" key="1">
    <citation type="submission" date="2022-06" db="EMBL/GenBank/DDBJ databases">
        <title>New cyanobacteria of genus Symplocastrum in benthos of Lake Baikal.</title>
        <authorList>
            <person name="Sorokovikova E."/>
            <person name="Tikhonova I."/>
            <person name="Krasnopeev A."/>
            <person name="Evseev P."/>
            <person name="Gladkikh A."/>
            <person name="Belykh O."/>
        </authorList>
    </citation>
    <scope>NUCLEOTIDE SEQUENCE</scope>
    <source>
        <strain evidence="9">BBK-W-15</strain>
    </source>
</reference>
<dbReference type="GO" id="GO:0008236">
    <property type="term" value="F:serine-type peptidase activity"/>
    <property type="evidence" value="ECO:0007669"/>
    <property type="project" value="UniProtKB-KW"/>
</dbReference>
<proteinExistence type="inferred from homology"/>
<dbReference type="InterPro" id="IPR027461">
    <property type="entry name" value="Carboxypeptidase_A_C_sf"/>
</dbReference>
<feature type="active site" description="Charge relay system" evidence="6">
    <location>
        <position position="276"/>
    </location>
</feature>
<protein>
    <submittedName>
        <fullName evidence="9">LD-carboxypeptidase</fullName>
    </submittedName>
</protein>
<sequence length="301" mass="32850">MTEIPLPPCQLPPPLQPGDLLQVVTPSGAIRELEVFQKGIEIWRSRGYNVQLSDTWDARDGYLAGSDSSRRHQLASAWHNPDYRGILCTRGGYGSARLLENWTWESQHPKWLIGFSDITNLLWSLYDSGICGIHGPVLTTIAAEPEWSINRLFDSVEGRNLAPLTGVGWGGGKVSGRLLPANLTVATHLLGTPIQPPLDGTILALEDVTEAPYRIDRMLTQWRMSGAFKGVCGIALGRFSRCEAPSGIASWTIEEVLRDRLADLGIPIISDLPFGHDGANAALPVGQLVELDGDKGILSWL</sequence>
<dbReference type="InterPro" id="IPR040449">
    <property type="entry name" value="Peptidase_S66_N"/>
</dbReference>
<evidence type="ECO:0000256" key="6">
    <source>
        <dbReference type="PIRSR" id="PIRSR028757-1"/>
    </source>
</evidence>
<dbReference type="Pfam" id="PF02016">
    <property type="entry name" value="Peptidase_S66"/>
    <property type="match status" value="1"/>
</dbReference>
<evidence type="ECO:0000259" key="7">
    <source>
        <dbReference type="Pfam" id="PF02016"/>
    </source>
</evidence>
<dbReference type="EMBL" id="JAMZMM010000701">
    <property type="protein sequence ID" value="MCP2732630.1"/>
    <property type="molecule type" value="Genomic_DNA"/>
</dbReference>
<keyword evidence="10" id="KW-1185">Reference proteome</keyword>
<keyword evidence="2" id="KW-0121">Carboxypeptidase</keyword>
<evidence type="ECO:0000313" key="10">
    <source>
        <dbReference type="Proteomes" id="UP001204953"/>
    </source>
</evidence>
<comment type="similarity">
    <text evidence="1">Belongs to the peptidase S66 family.</text>
</comment>
<dbReference type="Gene3D" id="3.50.30.60">
    <property type="entry name" value="LD-carboxypeptidase A C-terminal domain-like"/>
    <property type="match status" value="1"/>
</dbReference>
<feature type="active site" description="Charge relay system" evidence="6">
    <location>
        <position position="206"/>
    </location>
</feature>
<feature type="domain" description="LD-carboxypeptidase C-terminal" evidence="8">
    <location>
        <begin position="175"/>
        <end position="291"/>
    </location>
</feature>
<dbReference type="InterPro" id="IPR040921">
    <property type="entry name" value="Peptidase_S66C"/>
</dbReference>
<name>A0AAE3KQM0_9CYAN</name>
<dbReference type="GO" id="GO:0006508">
    <property type="term" value="P:proteolysis"/>
    <property type="evidence" value="ECO:0007669"/>
    <property type="project" value="UniProtKB-KW"/>
</dbReference>
<dbReference type="GO" id="GO:0004180">
    <property type="term" value="F:carboxypeptidase activity"/>
    <property type="evidence" value="ECO:0007669"/>
    <property type="project" value="UniProtKB-KW"/>
</dbReference>